<evidence type="ECO:0000256" key="8">
    <source>
        <dbReference type="ARBA" id="ARBA00023012"/>
    </source>
</evidence>
<sequence length="397" mass="42113">MNAVNQQQDLLRQIRVARPWLVRMAKLAAFVVMAAVGLIDVLSNISRGSELLLVAMVLMAVSTTLVWVPAQRDGSPRLWRRAAALGAASILLTPISYDYTYEHSGSWGLAETIGLLIVLGLVVRWGPTPGAVVAGGIVWLAISLMPLRSGVDDTYIIFGMLQSMIAGAVGVGAGYLRITAYARDRQVATIRAEQRAEFARDLHDFIAHHVTGIVVQAQGAKFIAESDPARVITALEQIERAGAETMTAMRRMVGVLRTAGDAPLAPLAGVGDLGPLVEGFTASGGPPVRLYVDGALEALPVEVTTSAYRVVMEALTNVRQHGQGVTAVDVSLRRTDDWLMVRVADNGTPFVRAGDRKGFGLVGLGERVEAVGGRLRAGPGIGRGWVVDAALPLVGTS</sequence>
<protein>
    <recommendedName>
        <fullName evidence="2">histidine kinase</fullName>
        <ecNumber evidence="2">2.7.13.3</ecNumber>
    </recommendedName>
</protein>
<dbReference type="PANTHER" id="PTHR24421:SF10">
    <property type="entry name" value="NITRATE_NITRITE SENSOR PROTEIN NARQ"/>
    <property type="match status" value="1"/>
</dbReference>
<keyword evidence="13" id="KW-1185">Reference proteome</keyword>
<keyword evidence="4" id="KW-0808">Transferase</keyword>
<dbReference type="GO" id="GO:0046983">
    <property type="term" value="F:protein dimerization activity"/>
    <property type="evidence" value="ECO:0007669"/>
    <property type="project" value="InterPro"/>
</dbReference>
<dbReference type="InterPro" id="IPR036890">
    <property type="entry name" value="HATPase_C_sf"/>
</dbReference>
<dbReference type="EMBL" id="BOPF01000028">
    <property type="protein sequence ID" value="GIJ49538.1"/>
    <property type="molecule type" value="Genomic_DNA"/>
</dbReference>
<keyword evidence="9" id="KW-1133">Transmembrane helix</keyword>
<comment type="catalytic activity">
    <reaction evidence="1">
        <text>ATP + protein L-histidine = ADP + protein N-phospho-L-histidine.</text>
        <dbReference type="EC" id="2.7.13.3"/>
    </reaction>
</comment>
<keyword evidence="9" id="KW-0812">Transmembrane</keyword>
<evidence type="ECO:0000256" key="9">
    <source>
        <dbReference type="SAM" id="Phobius"/>
    </source>
</evidence>
<gene>
    <name evidence="12" type="ORF">Val02_64240</name>
</gene>
<evidence type="ECO:0000256" key="3">
    <source>
        <dbReference type="ARBA" id="ARBA00022553"/>
    </source>
</evidence>
<dbReference type="Gene3D" id="1.20.5.1930">
    <property type="match status" value="1"/>
</dbReference>
<dbReference type="Proteomes" id="UP000619260">
    <property type="component" value="Unassembled WGS sequence"/>
</dbReference>
<dbReference type="PANTHER" id="PTHR24421">
    <property type="entry name" value="NITRATE/NITRITE SENSOR PROTEIN NARX-RELATED"/>
    <property type="match status" value="1"/>
</dbReference>
<dbReference type="CDD" id="cd16917">
    <property type="entry name" value="HATPase_UhpB-NarQ-NarX-like"/>
    <property type="match status" value="1"/>
</dbReference>
<accession>A0A8J3YTM3</accession>
<keyword evidence="5" id="KW-0547">Nucleotide-binding</keyword>
<evidence type="ECO:0000313" key="13">
    <source>
        <dbReference type="Proteomes" id="UP000619260"/>
    </source>
</evidence>
<feature type="transmembrane region" description="Helical" evidence="9">
    <location>
        <begin position="51"/>
        <end position="70"/>
    </location>
</feature>
<keyword evidence="9" id="KW-0472">Membrane</keyword>
<dbReference type="GO" id="GO:0005524">
    <property type="term" value="F:ATP binding"/>
    <property type="evidence" value="ECO:0007669"/>
    <property type="project" value="UniProtKB-KW"/>
</dbReference>
<evidence type="ECO:0000259" key="11">
    <source>
        <dbReference type="Pfam" id="PF07730"/>
    </source>
</evidence>
<evidence type="ECO:0000256" key="5">
    <source>
        <dbReference type="ARBA" id="ARBA00022741"/>
    </source>
</evidence>
<feature type="transmembrane region" description="Helical" evidence="9">
    <location>
        <begin position="130"/>
        <end position="149"/>
    </location>
</feature>
<dbReference type="Pfam" id="PF02518">
    <property type="entry name" value="HATPase_c"/>
    <property type="match status" value="1"/>
</dbReference>
<dbReference type="Gene3D" id="3.30.565.10">
    <property type="entry name" value="Histidine kinase-like ATPase, C-terminal domain"/>
    <property type="match status" value="1"/>
</dbReference>
<dbReference type="Pfam" id="PF07730">
    <property type="entry name" value="HisKA_3"/>
    <property type="match status" value="1"/>
</dbReference>
<proteinExistence type="predicted"/>
<feature type="transmembrane region" description="Helical" evidence="9">
    <location>
        <begin position="82"/>
        <end position="99"/>
    </location>
</feature>
<organism evidence="12 13">
    <name type="scientific">Virgisporangium aliadipatigenens</name>
    <dbReference type="NCBI Taxonomy" id="741659"/>
    <lineage>
        <taxon>Bacteria</taxon>
        <taxon>Bacillati</taxon>
        <taxon>Actinomycetota</taxon>
        <taxon>Actinomycetes</taxon>
        <taxon>Micromonosporales</taxon>
        <taxon>Micromonosporaceae</taxon>
        <taxon>Virgisporangium</taxon>
    </lineage>
</organism>
<dbReference type="AlphaFoldDB" id="A0A8J3YTM3"/>
<name>A0A8J3YTM3_9ACTN</name>
<evidence type="ECO:0000256" key="7">
    <source>
        <dbReference type="ARBA" id="ARBA00022840"/>
    </source>
</evidence>
<evidence type="ECO:0000256" key="1">
    <source>
        <dbReference type="ARBA" id="ARBA00000085"/>
    </source>
</evidence>
<evidence type="ECO:0000256" key="4">
    <source>
        <dbReference type="ARBA" id="ARBA00022679"/>
    </source>
</evidence>
<dbReference type="GO" id="GO:0000155">
    <property type="term" value="F:phosphorelay sensor kinase activity"/>
    <property type="evidence" value="ECO:0007669"/>
    <property type="project" value="InterPro"/>
</dbReference>
<evidence type="ECO:0000259" key="10">
    <source>
        <dbReference type="Pfam" id="PF02518"/>
    </source>
</evidence>
<evidence type="ECO:0000256" key="2">
    <source>
        <dbReference type="ARBA" id="ARBA00012438"/>
    </source>
</evidence>
<keyword evidence="7" id="KW-0067">ATP-binding</keyword>
<dbReference type="GO" id="GO:0016020">
    <property type="term" value="C:membrane"/>
    <property type="evidence" value="ECO:0007669"/>
    <property type="project" value="InterPro"/>
</dbReference>
<feature type="transmembrane region" description="Helical" evidence="9">
    <location>
        <begin position="20"/>
        <end position="39"/>
    </location>
</feature>
<dbReference type="InterPro" id="IPR003594">
    <property type="entry name" value="HATPase_dom"/>
</dbReference>
<comment type="caution">
    <text evidence="12">The sequence shown here is derived from an EMBL/GenBank/DDBJ whole genome shotgun (WGS) entry which is preliminary data.</text>
</comment>
<keyword evidence="6" id="KW-0418">Kinase</keyword>
<dbReference type="InterPro" id="IPR050482">
    <property type="entry name" value="Sensor_HK_TwoCompSys"/>
</dbReference>
<feature type="transmembrane region" description="Helical" evidence="9">
    <location>
        <begin position="105"/>
        <end position="123"/>
    </location>
</feature>
<evidence type="ECO:0000313" key="12">
    <source>
        <dbReference type="EMBL" id="GIJ49538.1"/>
    </source>
</evidence>
<reference evidence="12" key="1">
    <citation type="submission" date="2021-01" db="EMBL/GenBank/DDBJ databases">
        <title>Whole genome shotgun sequence of Virgisporangium aliadipatigenens NBRC 105644.</title>
        <authorList>
            <person name="Komaki H."/>
            <person name="Tamura T."/>
        </authorList>
    </citation>
    <scope>NUCLEOTIDE SEQUENCE</scope>
    <source>
        <strain evidence="12">NBRC 105644</strain>
    </source>
</reference>
<feature type="transmembrane region" description="Helical" evidence="9">
    <location>
        <begin position="155"/>
        <end position="176"/>
    </location>
</feature>
<dbReference type="EC" id="2.7.13.3" evidence="2"/>
<dbReference type="SUPFAM" id="SSF55874">
    <property type="entry name" value="ATPase domain of HSP90 chaperone/DNA topoisomerase II/histidine kinase"/>
    <property type="match status" value="1"/>
</dbReference>
<dbReference type="RefSeq" id="WP_239153486.1">
    <property type="nucleotide sequence ID" value="NZ_BOPF01000028.1"/>
</dbReference>
<feature type="domain" description="Signal transduction histidine kinase subgroup 3 dimerisation and phosphoacceptor" evidence="11">
    <location>
        <begin position="195"/>
        <end position="259"/>
    </location>
</feature>
<feature type="domain" description="Histidine kinase/HSP90-like ATPase" evidence="10">
    <location>
        <begin position="305"/>
        <end position="393"/>
    </location>
</feature>
<keyword evidence="3" id="KW-0597">Phosphoprotein</keyword>
<keyword evidence="8" id="KW-0902">Two-component regulatory system</keyword>
<dbReference type="InterPro" id="IPR011712">
    <property type="entry name" value="Sig_transdc_His_kin_sub3_dim/P"/>
</dbReference>
<evidence type="ECO:0000256" key="6">
    <source>
        <dbReference type="ARBA" id="ARBA00022777"/>
    </source>
</evidence>